<dbReference type="EMBL" id="JACVVK020000144">
    <property type="protein sequence ID" value="KAK7489001.1"/>
    <property type="molecule type" value="Genomic_DNA"/>
</dbReference>
<evidence type="ECO:0000256" key="4">
    <source>
        <dbReference type="ARBA" id="ARBA00048098"/>
    </source>
</evidence>
<evidence type="ECO:0000256" key="3">
    <source>
        <dbReference type="ARBA" id="ARBA00022801"/>
    </source>
</evidence>
<dbReference type="Pfam" id="PF00071">
    <property type="entry name" value="Ras"/>
    <property type="match status" value="2"/>
</dbReference>
<dbReference type="SMART" id="SM00175">
    <property type="entry name" value="RAB"/>
    <property type="match status" value="1"/>
</dbReference>
<proteinExistence type="inferred from homology"/>
<evidence type="ECO:0000313" key="7">
    <source>
        <dbReference type="Proteomes" id="UP001519460"/>
    </source>
</evidence>
<dbReference type="SMART" id="SM00173">
    <property type="entry name" value="RAS"/>
    <property type="match status" value="1"/>
</dbReference>
<evidence type="ECO:0000256" key="1">
    <source>
        <dbReference type="ARBA" id="ARBA00008344"/>
    </source>
</evidence>
<comment type="similarity">
    <text evidence="1">Belongs to the small GTPase superfamily. Ras family.</text>
</comment>
<sequence>MPSFTTKEILADITGVICSAIFGLTATRRPTSVLLPTTRSIQRTGSAAKTRPRPEVRHRVMAYNGSRLKLSNGGDSKDGTCKIALLGCPGVGKTALTVRFLTKRFIGEYCPTLESVYKYQTSIDDDDVRLEILDTAGQPRPNMIIRLQTAHSFLLPYLLIPLENLRCSTATGLNYWKDGYALWADCFMFVYSITDRDSFQELVQLKRHVESVRKSTSITGILVANKNDLLHDRQVTEAEGEELADEMGCRFYEVSASDGCQMENVATLFHDLYRDYRRARQQREGRQRKTSSSAKFKQAIQKVISGKTPSRRATTS</sequence>
<dbReference type="PROSITE" id="PS51420">
    <property type="entry name" value="RHO"/>
    <property type="match status" value="1"/>
</dbReference>
<evidence type="ECO:0000256" key="5">
    <source>
        <dbReference type="SAM" id="MobiDB-lite"/>
    </source>
</evidence>
<dbReference type="Proteomes" id="UP001519460">
    <property type="component" value="Unassembled WGS sequence"/>
</dbReference>
<dbReference type="PANTHER" id="PTHR45704">
    <property type="entry name" value="RAS-LIKE FAMILY MEMBER 11"/>
    <property type="match status" value="1"/>
</dbReference>
<dbReference type="InterPro" id="IPR001806">
    <property type="entry name" value="Small_GTPase"/>
</dbReference>
<keyword evidence="7" id="KW-1185">Reference proteome</keyword>
<comment type="caution">
    <text evidence="6">The sequence shown here is derived from an EMBL/GenBank/DDBJ whole genome shotgun (WGS) entry which is preliminary data.</text>
</comment>
<dbReference type="SUPFAM" id="SSF52540">
    <property type="entry name" value="P-loop containing nucleoside triphosphate hydrolases"/>
    <property type="match status" value="1"/>
</dbReference>
<dbReference type="AlphaFoldDB" id="A0ABD0KPC0"/>
<accession>A0ABD0KPC0</accession>
<evidence type="ECO:0000313" key="6">
    <source>
        <dbReference type="EMBL" id="KAK7489001.1"/>
    </source>
</evidence>
<keyword evidence="3" id="KW-0378">Hydrolase</keyword>
<dbReference type="SMART" id="SM00174">
    <property type="entry name" value="RHO"/>
    <property type="match status" value="1"/>
</dbReference>
<protein>
    <recommendedName>
        <fullName evidence="2">small monomeric GTPase</fullName>
        <ecNumber evidence="2">3.6.5.2</ecNumber>
    </recommendedName>
</protein>
<comment type="catalytic activity">
    <reaction evidence="4">
        <text>GTP + H2O = GDP + phosphate + H(+)</text>
        <dbReference type="Rhea" id="RHEA:19669"/>
        <dbReference type="ChEBI" id="CHEBI:15377"/>
        <dbReference type="ChEBI" id="CHEBI:15378"/>
        <dbReference type="ChEBI" id="CHEBI:37565"/>
        <dbReference type="ChEBI" id="CHEBI:43474"/>
        <dbReference type="ChEBI" id="CHEBI:58189"/>
        <dbReference type="EC" id="3.6.5.2"/>
    </reaction>
</comment>
<feature type="region of interest" description="Disordered" evidence="5">
    <location>
        <begin position="280"/>
        <end position="316"/>
    </location>
</feature>
<dbReference type="PROSITE" id="PS51421">
    <property type="entry name" value="RAS"/>
    <property type="match status" value="1"/>
</dbReference>
<dbReference type="InterPro" id="IPR051065">
    <property type="entry name" value="Ras-related_GTPase"/>
</dbReference>
<name>A0ABD0KPC0_9CAEN</name>
<gene>
    <name evidence="6" type="ORF">BaRGS_00019805</name>
</gene>
<dbReference type="InterPro" id="IPR027417">
    <property type="entry name" value="P-loop_NTPase"/>
</dbReference>
<reference evidence="6 7" key="1">
    <citation type="journal article" date="2023" name="Sci. Data">
        <title>Genome assembly of the Korean intertidal mud-creeper Batillaria attramentaria.</title>
        <authorList>
            <person name="Patra A.K."/>
            <person name="Ho P.T."/>
            <person name="Jun S."/>
            <person name="Lee S.J."/>
            <person name="Kim Y."/>
            <person name="Won Y.J."/>
        </authorList>
    </citation>
    <scope>NUCLEOTIDE SEQUENCE [LARGE SCALE GENOMIC DNA]</scope>
    <source>
        <strain evidence="6">Wonlab-2016</strain>
    </source>
</reference>
<dbReference type="PROSITE" id="PS51419">
    <property type="entry name" value="RAB"/>
    <property type="match status" value="1"/>
</dbReference>
<evidence type="ECO:0000256" key="2">
    <source>
        <dbReference type="ARBA" id="ARBA00011984"/>
    </source>
</evidence>
<dbReference type="Gene3D" id="3.40.50.300">
    <property type="entry name" value="P-loop containing nucleotide triphosphate hydrolases"/>
    <property type="match status" value="2"/>
</dbReference>
<dbReference type="GO" id="GO:0003925">
    <property type="term" value="F:G protein activity"/>
    <property type="evidence" value="ECO:0007669"/>
    <property type="project" value="UniProtKB-EC"/>
</dbReference>
<dbReference type="PRINTS" id="PR00449">
    <property type="entry name" value="RASTRNSFRMNG"/>
</dbReference>
<organism evidence="6 7">
    <name type="scientific">Batillaria attramentaria</name>
    <dbReference type="NCBI Taxonomy" id="370345"/>
    <lineage>
        <taxon>Eukaryota</taxon>
        <taxon>Metazoa</taxon>
        <taxon>Spiralia</taxon>
        <taxon>Lophotrochozoa</taxon>
        <taxon>Mollusca</taxon>
        <taxon>Gastropoda</taxon>
        <taxon>Caenogastropoda</taxon>
        <taxon>Sorbeoconcha</taxon>
        <taxon>Cerithioidea</taxon>
        <taxon>Batillariidae</taxon>
        <taxon>Batillaria</taxon>
    </lineage>
</organism>
<dbReference type="EC" id="3.6.5.2" evidence="2"/>
<feature type="compositionally biased region" description="Polar residues" evidence="5">
    <location>
        <begin position="307"/>
        <end position="316"/>
    </location>
</feature>